<name>A0AB39V0E1_9GAMM</name>
<keyword evidence="1" id="KW-0175">Coiled coil</keyword>
<dbReference type="KEGG" id="tcd:AAIA72_08155"/>
<evidence type="ECO:0000256" key="2">
    <source>
        <dbReference type="SAM" id="Phobius"/>
    </source>
</evidence>
<dbReference type="EMBL" id="CP154858">
    <property type="protein sequence ID" value="XDT73930.1"/>
    <property type="molecule type" value="Genomic_DNA"/>
</dbReference>
<evidence type="ECO:0000256" key="1">
    <source>
        <dbReference type="SAM" id="Coils"/>
    </source>
</evidence>
<sequence>MAKINLRPWREELRAEKQKQFLTALLGVAIIAVGLGFLWHQQVLRQIEYQEQRNNFIRSEMAQLEKQIREIQDLKKKRKELIERMRVIQDLQGKRPVIVRIFDELVRTLPDGVYYTSLVREGDTLRISGLGESNSRISSLMRNLDRSPWFTEPNLTSVKAAEDGDREGMSAFELTVRLETPEEQDTSSGARS</sequence>
<dbReference type="AlphaFoldDB" id="A0AB39V0E1"/>
<dbReference type="InterPro" id="IPR052534">
    <property type="entry name" value="Extracell_DNA_Util/SecSys_Comp"/>
</dbReference>
<dbReference type="PANTHER" id="PTHR40278:SF2">
    <property type="entry name" value="TYPE IV PILUS INNER MEMBRANE COMPONENT PILN"/>
    <property type="match status" value="1"/>
</dbReference>
<protein>
    <submittedName>
        <fullName evidence="3">PilN domain-containing protein</fullName>
    </submittedName>
</protein>
<dbReference type="GO" id="GO:0043683">
    <property type="term" value="P:type IV pilus assembly"/>
    <property type="evidence" value="ECO:0007669"/>
    <property type="project" value="TreeGrafter"/>
</dbReference>
<dbReference type="InterPro" id="IPR007813">
    <property type="entry name" value="PilN"/>
</dbReference>
<organism evidence="3">
    <name type="scientific">Thermohahella caldifontis</name>
    <dbReference type="NCBI Taxonomy" id="3142973"/>
    <lineage>
        <taxon>Bacteria</taxon>
        <taxon>Pseudomonadati</taxon>
        <taxon>Pseudomonadota</taxon>
        <taxon>Gammaproteobacteria</taxon>
        <taxon>Oceanospirillales</taxon>
        <taxon>Hahellaceae</taxon>
        <taxon>Thermohahella</taxon>
    </lineage>
</organism>
<dbReference type="PANTHER" id="PTHR40278">
    <property type="entry name" value="DNA UTILIZATION PROTEIN HOFN"/>
    <property type="match status" value="1"/>
</dbReference>
<dbReference type="GO" id="GO:0043107">
    <property type="term" value="P:type IV pilus-dependent motility"/>
    <property type="evidence" value="ECO:0007669"/>
    <property type="project" value="TreeGrafter"/>
</dbReference>
<reference evidence="3" key="1">
    <citation type="submission" date="2024-05" db="EMBL/GenBank/DDBJ databases">
        <title>Genome sequencing of novel strain.</title>
        <authorList>
            <person name="Ganbat D."/>
            <person name="Ganbat S."/>
            <person name="Lee S.-J."/>
        </authorList>
    </citation>
    <scope>NUCLEOTIDE SEQUENCE</scope>
    <source>
        <strain evidence="3">SMD15-11</strain>
    </source>
</reference>
<keyword evidence="2" id="KW-0472">Membrane</keyword>
<keyword evidence="2" id="KW-1133">Transmembrane helix</keyword>
<proteinExistence type="predicted"/>
<dbReference type="Pfam" id="PF05137">
    <property type="entry name" value="PilN"/>
    <property type="match status" value="1"/>
</dbReference>
<dbReference type="RefSeq" id="WP_369602906.1">
    <property type="nucleotide sequence ID" value="NZ_CP154858.1"/>
</dbReference>
<accession>A0AB39V0E1</accession>
<feature type="coiled-coil region" evidence="1">
    <location>
        <begin position="47"/>
        <end position="91"/>
    </location>
</feature>
<keyword evidence="2" id="KW-0812">Transmembrane</keyword>
<feature type="transmembrane region" description="Helical" evidence="2">
    <location>
        <begin position="21"/>
        <end position="39"/>
    </location>
</feature>
<gene>
    <name evidence="3" type="ORF">AAIA72_08155</name>
</gene>
<evidence type="ECO:0000313" key="3">
    <source>
        <dbReference type="EMBL" id="XDT73930.1"/>
    </source>
</evidence>